<dbReference type="InterPro" id="IPR006765">
    <property type="entry name" value="Polyketide_synth_cyclase"/>
</dbReference>
<dbReference type="InterPro" id="IPR038474">
    <property type="entry name" value="Polyketide_synth_cyclase_sf"/>
</dbReference>
<gene>
    <name evidence="1" type="ORF">GCM10009801_33430</name>
</gene>
<keyword evidence="2" id="KW-1185">Reference proteome</keyword>
<dbReference type="InterPro" id="IPR011008">
    <property type="entry name" value="Dimeric_a/b-barrel"/>
</dbReference>
<proteinExistence type="predicted"/>
<evidence type="ECO:0000313" key="1">
    <source>
        <dbReference type="EMBL" id="GAA2077367.1"/>
    </source>
</evidence>
<dbReference type="SUPFAM" id="SSF54909">
    <property type="entry name" value="Dimeric alpha+beta barrel"/>
    <property type="match status" value="1"/>
</dbReference>
<dbReference type="RefSeq" id="WP_344528777.1">
    <property type="nucleotide sequence ID" value="NZ_BAAAPE010000008.1"/>
</dbReference>
<protein>
    <submittedName>
        <fullName evidence="1">TcmI family type II polyketide cyclase</fullName>
    </submittedName>
</protein>
<dbReference type="Gene3D" id="3.30.70.1090">
    <property type="entry name" value="Dimeric alpha+beta barrel"/>
    <property type="match status" value="1"/>
</dbReference>
<dbReference type="Pfam" id="PF04673">
    <property type="entry name" value="Cyclase_polyket"/>
    <property type="match status" value="1"/>
</dbReference>
<accession>A0ABN2W0P8</accession>
<dbReference type="EMBL" id="BAAAPE010000008">
    <property type="protein sequence ID" value="GAA2077367.1"/>
    <property type="molecule type" value="Genomic_DNA"/>
</dbReference>
<reference evidence="1 2" key="1">
    <citation type="journal article" date="2019" name="Int. J. Syst. Evol. Microbiol.">
        <title>The Global Catalogue of Microorganisms (GCM) 10K type strain sequencing project: providing services to taxonomists for standard genome sequencing and annotation.</title>
        <authorList>
            <consortium name="The Broad Institute Genomics Platform"/>
            <consortium name="The Broad Institute Genome Sequencing Center for Infectious Disease"/>
            <person name="Wu L."/>
            <person name="Ma J."/>
        </authorList>
    </citation>
    <scope>NUCLEOTIDE SEQUENCE [LARGE SCALE GENOMIC DNA]</scope>
    <source>
        <strain evidence="1 2">JCM 15478</strain>
    </source>
</reference>
<dbReference type="Proteomes" id="UP001500016">
    <property type="component" value="Unassembled WGS sequence"/>
</dbReference>
<name>A0ABN2W0P8_9ACTN</name>
<organism evidence="1 2">
    <name type="scientific">Streptomyces albiaxialis</name>
    <dbReference type="NCBI Taxonomy" id="329523"/>
    <lineage>
        <taxon>Bacteria</taxon>
        <taxon>Bacillati</taxon>
        <taxon>Actinomycetota</taxon>
        <taxon>Actinomycetes</taxon>
        <taxon>Kitasatosporales</taxon>
        <taxon>Streptomycetaceae</taxon>
        <taxon>Streptomyces</taxon>
    </lineage>
</organism>
<comment type="caution">
    <text evidence="1">The sequence shown here is derived from an EMBL/GenBank/DDBJ whole genome shotgun (WGS) entry which is preliminary data.</text>
</comment>
<evidence type="ECO:0000313" key="2">
    <source>
        <dbReference type="Proteomes" id="UP001500016"/>
    </source>
</evidence>
<sequence>MAYRTLIVARMEPGKADTIARIFEESDAGELPLMAGVSHRTLFTFHDLYFHLAETERDVAPELYHARSHPLVEDLNTRLNQCLSPYDPHWKEPKDALAEPFYVWSKERGRVR</sequence>